<gene>
    <name evidence="3" type="ORF">PL11_002145</name>
</gene>
<dbReference type="KEGG" id="lcu:PL11_002145"/>
<evidence type="ECO:0000259" key="2">
    <source>
        <dbReference type="PROSITE" id="PS50110"/>
    </source>
</evidence>
<dbReference type="InterPro" id="IPR011006">
    <property type="entry name" value="CheY-like_superfamily"/>
</dbReference>
<comment type="caution">
    <text evidence="1">Lacks conserved residue(s) required for the propagation of feature annotation.</text>
</comment>
<evidence type="ECO:0000313" key="4">
    <source>
        <dbReference type="Proteomes" id="UP000030361"/>
    </source>
</evidence>
<dbReference type="InterPro" id="IPR001789">
    <property type="entry name" value="Sig_transdc_resp-reg_receiver"/>
</dbReference>
<keyword evidence="4" id="KW-1185">Reference proteome</keyword>
<organism evidence="3 4">
    <name type="scientific">Lentilactobacillus curieae</name>
    <dbReference type="NCBI Taxonomy" id="1138822"/>
    <lineage>
        <taxon>Bacteria</taxon>
        <taxon>Bacillati</taxon>
        <taxon>Bacillota</taxon>
        <taxon>Bacilli</taxon>
        <taxon>Lactobacillales</taxon>
        <taxon>Lactobacillaceae</taxon>
        <taxon>Lentilactobacillus</taxon>
    </lineage>
</organism>
<dbReference type="PROSITE" id="PS50110">
    <property type="entry name" value="RESPONSE_REGULATORY"/>
    <property type="match status" value="1"/>
</dbReference>
<reference evidence="3 4" key="1">
    <citation type="journal article" date="2015" name="Genome Announc.">
        <title>Genome Sequence of Lactobacillus curieae CCTCC M 2011381T, a Novel Producer of Gamma-aminobutyric Acid.</title>
        <authorList>
            <person name="Wang Y."/>
            <person name="Wang Y."/>
            <person name="Lang C."/>
            <person name="Wei D."/>
            <person name="Xu P."/>
            <person name="Xie J."/>
        </authorList>
    </citation>
    <scope>NUCLEOTIDE SEQUENCE [LARGE SCALE GENOMIC DNA]</scope>
    <source>
        <strain evidence="3 4">CCTCC M 2011381</strain>
    </source>
</reference>
<dbReference type="RefSeq" id="WP_078256894.1">
    <property type="nucleotide sequence ID" value="NZ_CP018906.1"/>
</dbReference>
<dbReference type="SUPFAM" id="SSF52172">
    <property type="entry name" value="CheY-like"/>
    <property type="match status" value="1"/>
</dbReference>
<evidence type="ECO:0000256" key="1">
    <source>
        <dbReference type="PROSITE-ProRule" id="PRU00169"/>
    </source>
</evidence>
<dbReference type="GO" id="GO:0000160">
    <property type="term" value="P:phosphorelay signal transduction system"/>
    <property type="evidence" value="ECO:0007669"/>
    <property type="project" value="InterPro"/>
</dbReference>
<protein>
    <recommendedName>
        <fullName evidence="2">Response regulatory domain-containing protein</fullName>
    </recommendedName>
</protein>
<accession>A0A1S6QGQ9</accession>
<dbReference type="Gene3D" id="3.40.50.2300">
    <property type="match status" value="1"/>
</dbReference>
<dbReference type="Proteomes" id="UP000030361">
    <property type="component" value="Chromosome"/>
</dbReference>
<name>A0A1S6QGQ9_9LACO</name>
<proteinExistence type="predicted"/>
<dbReference type="AlphaFoldDB" id="A0A1S6QGQ9"/>
<dbReference type="Pfam" id="PF00072">
    <property type="entry name" value="Response_reg"/>
    <property type="match status" value="1"/>
</dbReference>
<sequence>MSATILLVDDEPSITDINSKYLERAGYNVHIAANGIEALEWLDDHTADLIATVINILHLVTKSAIC</sequence>
<dbReference type="EMBL" id="CP018906">
    <property type="protein sequence ID" value="AQW20797.1"/>
    <property type="molecule type" value="Genomic_DNA"/>
</dbReference>
<evidence type="ECO:0000313" key="3">
    <source>
        <dbReference type="EMBL" id="AQW20797.1"/>
    </source>
</evidence>
<dbReference type="OrthoDB" id="9808843at2"/>
<feature type="domain" description="Response regulatory" evidence="2">
    <location>
        <begin position="4"/>
        <end position="66"/>
    </location>
</feature>